<dbReference type="Proteomes" id="UP001172457">
    <property type="component" value="Chromosome 2"/>
</dbReference>
<dbReference type="Gene3D" id="3.30.530.20">
    <property type="match status" value="1"/>
</dbReference>
<dbReference type="Pfam" id="PF00407">
    <property type="entry name" value="Bet_v_1"/>
    <property type="match status" value="1"/>
</dbReference>
<feature type="domain" description="Bet v I/Major latex protein" evidence="1">
    <location>
        <begin position="4"/>
        <end position="143"/>
    </location>
</feature>
<protein>
    <recommendedName>
        <fullName evidence="1">Bet v I/Major latex protein domain-containing protein</fullName>
    </recommendedName>
</protein>
<dbReference type="AlphaFoldDB" id="A0AA38TMV9"/>
<evidence type="ECO:0000313" key="3">
    <source>
        <dbReference type="Proteomes" id="UP001172457"/>
    </source>
</evidence>
<reference evidence="2" key="1">
    <citation type="submission" date="2023-03" db="EMBL/GenBank/DDBJ databases">
        <title>Chromosome-scale reference genome and RAD-based genetic map of yellow starthistle (Centaurea solstitialis) reveal putative structural variation and QTLs associated with invader traits.</title>
        <authorList>
            <person name="Reatini B."/>
            <person name="Cang F.A."/>
            <person name="Jiang Q."/>
            <person name="Mckibben M.T.W."/>
            <person name="Barker M.S."/>
            <person name="Rieseberg L.H."/>
            <person name="Dlugosch K.M."/>
        </authorList>
    </citation>
    <scope>NUCLEOTIDE SEQUENCE</scope>
    <source>
        <strain evidence="2">CAN-66</strain>
        <tissue evidence="2">Leaf</tissue>
    </source>
</reference>
<sequence>MYLDISSGGDVFYDILTNKPEEIAFVSPDKVQGCDIEGQRGVVGSMLCWNYTLDGKRQTTKEIIEELDEKNHKIVKKVIEGDLLGDLYKSFKRIFHVQPKGDAHLAVLTVEFEKLNASVPYPTTFMDFWLNVTKEMDVHKTSQ</sequence>
<evidence type="ECO:0000259" key="1">
    <source>
        <dbReference type="SMART" id="SM01037"/>
    </source>
</evidence>
<dbReference type="InterPro" id="IPR023393">
    <property type="entry name" value="START-like_dom_sf"/>
</dbReference>
<proteinExistence type="predicted"/>
<gene>
    <name evidence="2" type="ORF">OSB04_008949</name>
</gene>
<evidence type="ECO:0000313" key="2">
    <source>
        <dbReference type="EMBL" id="KAJ9563789.1"/>
    </source>
</evidence>
<comment type="caution">
    <text evidence="2">The sequence shown here is derived from an EMBL/GenBank/DDBJ whole genome shotgun (WGS) entry which is preliminary data.</text>
</comment>
<dbReference type="PANTHER" id="PTHR31907">
    <property type="entry name" value="MLP-LIKE PROTEIN 423"/>
    <property type="match status" value="1"/>
</dbReference>
<organism evidence="2 3">
    <name type="scientific">Centaurea solstitialis</name>
    <name type="common">yellow star-thistle</name>
    <dbReference type="NCBI Taxonomy" id="347529"/>
    <lineage>
        <taxon>Eukaryota</taxon>
        <taxon>Viridiplantae</taxon>
        <taxon>Streptophyta</taxon>
        <taxon>Embryophyta</taxon>
        <taxon>Tracheophyta</taxon>
        <taxon>Spermatophyta</taxon>
        <taxon>Magnoliopsida</taxon>
        <taxon>eudicotyledons</taxon>
        <taxon>Gunneridae</taxon>
        <taxon>Pentapetalae</taxon>
        <taxon>asterids</taxon>
        <taxon>campanulids</taxon>
        <taxon>Asterales</taxon>
        <taxon>Asteraceae</taxon>
        <taxon>Carduoideae</taxon>
        <taxon>Cardueae</taxon>
        <taxon>Centaureinae</taxon>
        <taxon>Centaurea</taxon>
    </lineage>
</organism>
<keyword evidence="3" id="KW-1185">Reference proteome</keyword>
<dbReference type="SUPFAM" id="SSF55961">
    <property type="entry name" value="Bet v1-like"/>
    <property type="match status" value="1"/>
</dbReference>
<accession>A0AA38TMV9</accession>
<dbReference type="InterPro" id="IPR051761">
    <property type="entry name" value="MLP-like_ligand-binding"/>
</dbReference>
<name>A0AA38TMV9_9ASTR</name>
<dbReference type="SMART" id="SM01037">
    <property type="entry name" value="Bet_v_1"/>
    <property type="match status" value="1"/>
</dbReference>
<dbReference type="GO" id="GO:0006952">
    <property type="term" value="P:defense response"/>
    <property type="evidence" value="ECO:0007669"/>
    <property type="project" value="InterPro"/>
</dbReference>
<dbReference type="EMBL" id="JARYMX010000002">
    <property type="protein sequence ID" value="KAJ9563789.1"/>
    <property type="molecule type" value="Genomic_DNA"/>
</dbReference>
<dbReference type="InterPro" id="IPR000916">
    <property type="entry name" value="Bet_v_I/MLP"/>
</dbReference>